<proteinExistence type="predicted"/>
<dbReference type="Gene3D" id="3.20.20.210">
    <property type="match status" value="1"/>
</dbReference>
<dbReference type="Proteomes" id="UP000278475">
    <property type="component" value="Unassembled WGS sequence"/>
</dbReference>
<comment type="caution">
    <text evidence="2">The sequence shown here is derived from an EMBL/GenBank/DDBJ whole genome shotgun (WGS) entry which is preliminary data.</text>
</comment>
<dbReference type="GO" id="GO:0006779">
    <property type="term" value="P:porphyrin-containing compound biosynthetic process"/>
    <property type="evidence" value="ECO:0007669"/>
    <property type="project" value="InterPro"/>
</dbReference>
<dbReference type="AlphaFoldDB" id="A0A497EPZ6"/>
<dbReference type="InterPro" id="IPR038071">
    <property type="entry name" value="UROD/MetE-like_sf"/>
</dbReference>
<dbReference type="EMBL" id="QMQV01000043">
    <property type="protein sequence ID" value="RLE49269.1"/>
    <property type="molecule type" value="Genomic_DNA"/>
</dbReference>
<gene>
    <name evidence="2" type="ORF">DRJ31_05535</name>
</gene>
<dbReference type="PANTHER" id="PTHR47099:SF1">
    <property type="entry name" value="METHYLCOBAMIDE:COM METHYLTRANSFERASE MTBA"/>
    <property type="match status" value="1"/>
</dbReference>
<feature type="domain" description="Uroporphyrinogen decarboxylase (URO-D)" evidence="1">
    <location>
        <begin position="5"/>
        <end position="350"/>
    </location>
</feature>
<dbReference type="InterPro" id="IPR052024">
    <property type="entry name" value="Methanogen_methyltrans"/>
</dbReference>
<evidence type="ECO:0000313" key="2">
    <source>
        <dbReference type="EMBL" id="RLE49269.1"/>
    </source>
</evidence>
<name>A0A497EPZ6_9CREN</name>
<dbReference type="GO" id="GO:0004853">
    <property type="term" value="F:uroporphyrinogen decarboxylase activity"/>
    <property type="evidence" value="ECO:0007669"/>
    <property type="project" value="InterPro"/>
</dbReference>
<dbReference type="PANTHER" id="PTHR47099">
    <property type="entry name" value="METHYLCOBAMIDE:COM METHYLTRANSFERASE MTBA"/>
    <property type="match status" value="1"/>
</dbReference>
<organism evidence="2 3">
    <name type="scientific">Thermoproteota archaeon</name>
    <dbReference type="NCBI Taxonomy" id="2056631"/>
    <lineage>
        <taxon>Archaea</taxon>
        <taxon>Thermoproteota</taxon>
    </lineage>
</organism>
<sequence length="358" mass="41483">MEPWERALTALKRQEPDEVPIVLLVYAMVLKRFGNVTEKQYYMDIKLQLEAKVAFQRRFPEVVNMPMGTMPEYGEFVGPIPTAFGGKLAWMEDAPPYIAEYPIKEPEDVDRLAEQGIPDPRETGVSAEYLKKLEYFYEWFPRDLREKYGYIDGVVYPGLCVEGAALAMGYDKFLVWMRDYPDVLHKWLKLATDWYLKYCEAIEEIVGKCRILWIPDHTASMVGKQQFREFVLPYLNKIFSRYKGALRIWHNEGRVGHILEEVDKIDAEVWQFGPFDDPVQCKQKTHFCLQGNIHPPWFAKFTPSQVEEACKSLIEKVAEGGGFWLSTGGGAAPETPLRNIEAMIRAVKKYGRYPLSRR</sequence>
<dbReference type="SUPFAM" id="SSF51726">
    <property type="entry name" value="UROD/MetE-like"/>
    <property type="match status" value="1"/>
</dbReference>
<evidence type="ECO:0000313" key="3">
    <source>
        <dbReference type="Proteomes" id="UP000278475"/>
    </source>
</evidence>
<dbReference type="Pfam" id="PF01208">
    <property type="entry name" value="URO-D"/>
    <property type="match status" value="1"/>
</dbReference>
<protein>
    <recommendedName>
        <fullName evidence="1">Uroporphyrinogen decarboxylase (URO-D) domain-containing protein</fullName>
    </recommendedName>
</protein>
<reference evidence="2 3" key="1">
    <citation type="submission" date="2018-06" db="EMBL/GenBank/DDBJ databases">
        <title>Extensive metabolic versatility and redundancy in microbially diverse, dynamic hydrothermal sediments.</title>
        <authorList>
            <person name="Dombrowski N."/>
            <person name="Teske A."/>
            <person name="Baker B.J."/>
        </authorList>
    </citation>
    <scope>NUCLEOTIDE SEQUENCE [LARGE SCALE GENOMIC DNA]</scope>
    <source>
        <strain evidence="2">B66_G16</strain>
    </source>
</reference>
<evidence type="ECO:0000259" key="1">
    <source>
        <dbReference type="Pfam" id="PF01208"/>
    </source>
</evidence>
<dbReference type="InterPro" id="IPR000257">
    <property type="entry name" value="Uroporphyrinogen_deCOase"/>
</dbReference>
<accession>A0A497EPZ6</accession>